<feature type="signal peptide" evidence="6">
    <location>
        <begin position="1"/>
        <end position="28"/>
    </location>
</feature>
<feature type="chain" id="PRO_5025095094" description="S-protein homolog" evidence="6">
    <location>
        <begin position="29"/>
        <end position="141"/>
    </location>
</feature>
<dbReference type="AlphaFoldDB" id="A0A4D6KW32"/>
<dbReference type="PANTHER" id="PTHR31232">
    <property type="match status" value="1"/>
</dbReference>
<evidence type="ECO:0000256" key="2">
    <source>
        <dbReference type="ARBA" id="ARBA00005581"/>
    </source>
</evidence>
<sequence>MGGLAKIRKEHVVILVVVIGLCSSVVESRKHVSIKNRLGAGNNITLHCQSKDNDLGQQNIENGKEFGWDFSDNVFGTTLFFCDVGGKRLRTIILMLIPSAGTEYDVMVSDVHGSYLLKAFMASMDKRVSGNSCTDGQIKQM</sequence>
<evidence type="ECO:0000256" key="4">
    <source>
        <dbReference type="ARBA" id="ARBA00022525"/>
    </source>
</evidence>
<dbReference type="Pfam" id="PF05938">
    <property type="entry name" value="Self-incomp_S1"/>
    <property type="match status" value="1"/>
</dbReference>
<comment type="subcellular location">
    <subcellularLocation>
        <location evidence="1 6">Secreted</location>
    </subcellularLocation>
</comment>
<dbReference type="EMBL" id="CP039346">
    <property type="protein sequence ID" value="QCD80167.1"/>
    <property type="molecule type" value="Genomic_DNA"/>
</dbReference>
<accession>A0A4D6KW32</accession>
<dbReference type="GO" id="GO:0060320">
    <property type="term" value="P:rejection of self pollen"/>
    <property type="evidence" value="ECO:0007669"/>
    <property type="project" value="UniProtKB-KW"/>
</dbReference>
<dbReference type="Proteomes" id="UP000501690">
    <property type="component" value="Linkage Group LG2"/>
</dbReference>
<evidence type="ECO:0000256" key="1">
    <source>
        <dbReference type="ARBA" id="ARBA00004613"/>
    </source>
</evidence>
<protein>
    <recommendedName>
        <fullName evidence="6">S-protein homolog</fullName>
    </recommendedName>
</protein>
<dbReference type="PANTHER" id="PTHR31232:SF18">
    <property type="entry name" value="S-PROTEIN HOMOLOG"/>
    <property type="match status" value="1"/>
</dbReference>
<keyword evidence="5 6" id="KW-0732">Signal</keyword>
<dbReference type="GO" id="GO:0005576">
    <property type="term" value="C:extracellular region"/>
    <property type="evidence" value="ECO:0007669"/>
    <property type="project" value="UniProtKB-SubCell"/>
</dbReference>
<evidence type="ECO:0000313" key="7">
    <source>
        <dbReference type="EMBL" id="QCD80167.1"/>
    </source>
</evidence>
<gene>
    <name evidence="7" type="ORF">DEO72_LG2g486</name>
</gene>
<comment type="similarity">
    <text evidence="2 6">Belongs to the plant self-incompatibility (S1) protein family.</text>
</comment>
<evidence type="ECO:0000313" key="8">
    <source>
        <dbReference type="Proteomes" id="UP000501690"/>
    </source>
</evidence>
<keyword evidence="3 6" id="KW-0713">Self-incompatibility</keyword>
<reference evidence="7 8" key="1">
    <citation type="submission" date="2019-04" db="EMBL/GenBank/DDBJ databases">
        <title>An improved genome assembly and genetic linkage map for asparagus bean, Vigna unguiculata ssp. sesquipedialis.</title>
        <authorList>
            <person name="Xia Q."/>
            <person name="Zhang R."/>
            <person name="Dong Y."/>
        </authorList>
    </citation>
    <scope>NUCLEOTIDE SEQUENCE [LARGE SCALE GENOMIC DNA]</scope>
    <source>
        <tissue evidence="7">Leaf</tissue>
    </source>
</reference>
<evidence type="ECO:0000256" key="6">
    <source>
        <dbReference type="RuleBase" id="RU367044"/>
    </source>
</evidence>
<evidence type="ECO:0000256" key="3">
    <source>
        <dbReference type="ARBA" id="ARBA00022471"/>
    </source>
</evidence>
<keyword evidence="8" id="KW-1185">Reference proteome</keyword>
<name>A0A4D6KW32_VIGUN</name>
<organism evidence="7 8">
    <name type="scientific">Vigna unguiculata</name>
    <name type="common">Cowpea</name>
    <dbReference type="NCBI Taxonomy" id="3917"/>
    <lineage>
        <taxon>Eukaryota</taxon>
        <taxon>Viridiplantae</taxon>
        <taxon>Streptophyta</taxon>
        <taxon>Embryophyta</taxon>
        <taxon>Tracheophyta</taxon>
        <taxon>Spermatophyta</taxon>
        <taxon>Magnoliopsida</taxon>
        <taxon>eudicotyledons</taxon>
        <taxon>Gunneridae</taxon>
        <taxon>Pentapetalae</taxon>
        <taxon>rosids</taxon>
        <taxon>fabids</taxon>
        <taxon>Fabales</taxon>
        <taxon>Fabaceae</taxon>
        <taxon>Papilionoideae</taxon>
        <taxon>50 kb inversion clade</taxon>
        <taxon>NPAAA clade</taxon>
        <taxon>indigoferoid/millettioid clade</taxon>
        <taxon>Phaseoleae</taxon>
        <taxon>Vigna</taxon>
    </lineage>
</organism>
<proteinExistence type="inferred from homology"/>
<dbReference type="InterPro" id="IPR010264">
    <property type="entry name" value="Self-incomp_S1"/>
</dbReference>
<keyword evidence="4 6" id="KW-0964">Secreted</keyword>
<evidence type="ECO:0000256" key="5">
    <source>
        <dbReference type="ARBA" id="ARBA00022729"/>
    </source>
</evidence>